<sequence length="62" mass="7289">MKYKSLDKWYNNTTIVDTLLFLLPPVGLYGLYKTERLKHNVNKVFYGVIGFISLFLIIIYLS</sequence>
<dbReference type="AlphaFoldDB" id="A0A1M6I368"/>
<evidence type="ECO:0000256" key="1">
    <source>
        <dbReference type="SAM" id="Phobius"/>
    </source>
</evidence>
<evidence type="ECO:0000313" key="2">
    <source>
        <dbReference type="EMBL" id="SHJ28848.1"/>
    </source>
</evidence>
<feature type="transmembrane region" description="Helical" evidence="1">
    <location>
        <begin position="12"/>
        <end position="32"/>
    </location>
</feature>
<evidence type="ECO:0000313" key="3">
    <source>
        <dbReference type="Proteomes" id="UP000184172"/>
    </source>
</evidence>
<keyword evidence="1" id="KW-0812">Transmembrane</keyword>
<dbReference type="OrthoDB" id="1452946at2"/>
<dbReference type="RefSeq" id="WP_073218283.1">
    <property type="nucleotide sequence ID" value="NZ_FNNS01000014.1"/>
</dbReference>
<dbReference type="Proteomes" id="UP000184172">
    <property type="component" value="Unassembled WGS sequence"/>
</dbReference>
<name>A0A1M6I368_9FLAO</name>
<protein>
    <submittedName>
        <fullName evidence="2">Uncharacterized protein</fullName>
    </submittedName>
</protein>
<proteinExistence type="predicted"/>
<feature type="transmembrane region" description="Helical" evidence="1">
    <location>
        <begin position="44"/>
        <end position="61"/>
    </location>
</feature>
<organism evidence="2 3">
    <name type="scientific">Aequorivita viscosa</name>
    <dbReference type="NCBI Taxonomy" id="797419"/>
    <lineage>
        <taxon>Bacteria</taxon>
        <taxon>Pseudomonadati</taxon>
        <taxon>Bacteroidota</taxon>
        <taxon>Flavobacteriia</taxon>
        <taxon>Flavobacteriales</taxon>
        <taxon>Flavobacteriaceae</taxon>
        <taxon>Aequorivita</taxon>
    </lineage>
</organism>
<dbReference type="EMBL" id="FQYV01000013">
    <property type="protein sequence ID" value="SHJ28848.1"/>
    <property type="molecule type" value="Genomic_DNA"/>
</dbReference>
<keyword evidence="3" id="KW-1185">Reference proteome</keyword>
<keyword evidence="1" id="KW-0472">Membrane</keyword>
<gene>
    <name evidence="2" type="ORF">SAMN04487908_11311</name>
</gene>
<keyword evidence="1" id="KW-1133">Transmembrane helix</keyword>
<reference evidence="3" key="1">
    <citation type="submission" date="2016-11" db="EMBL/GenBank/DDBJ databases">
        <authorList>
            <person name="Varghese N."/>
            <person name="Submissions S."/>
        </authorList>
    </citation>
    <scope>NUCLEOTIDE SEQUENCE [LARGE SCALE GENOMIC DNA]</scope>
    <source>
        <strain evidence="3">DSM 26349</strain>
    </source>
</reference>
<accession>A0A1M6I368</accession>